<protein>
    <submittedName>
        <fullName evidence="1">Uncharacterized protein</fullName>
    </submittedName>
</protein>
<accession>A0A4R7KP05</accession>
<organism evidence="1 2">
    <name type="scientific">Fonticella tunisiensis</name>
    <dbReference type="NCBI Taxonomy" id="1096341"/>
    <lineage>
        <taxon>Bacteria</taxon>
        <taxon>Bacillati</taxon>
        <taxon>Bacillota</taxon>
        <taxon>Clostridia</taxon>
        <taxon>Eubacteriales</taxon>
        <taxon>Clostridiaceae</taxon>
        <taxon>Fonticella</taxon>
    </lineage>
</organism>
<gene>
    <name evidence="1" type="ORF">EDD71_11170</name>
</gene>
<dbReference type="Proteomes" id="UP000295325">
    <property type="component" value="Unassembled WGS sequence"/>
</dbReference>
<evidence type="ECO:0000313" key="1">
    <source>
        <dbReference type="EMBL" id="TDT58422.1"/>
    </source>
</evidence>
<dbReference type="EMBL" id="SOAZ01000011">
    <property type="protein sequence ID" value="TDT58422.1"/>
    <property type="molecule type" value="Genomic_DNA"/>
</dbReference>
<dbReference type="OrthoDB" id="9766372at2"/>
<name>A0A4R7KP05_9CLOT</name>
<dbReference type="AlphaFoldDB" id="A0A4R7KP05"/>
<sequence>MFIPAPGISMNYKYVSQFVNFNISLSVTEIELNCRLITFEGPFMGKYFLIASEDDENISILRAGKGLFYGKITESDLENPIFKINKINLLSDGIKITEKDTIKTVEGEFDVEYEGIKFERCKMLTLDHNNGKYLFYIKDGIGLISIENYFNGTIREYIIKKEA</sequence>
<evidence type="ECO:0000313" key="2">
    <source>
        <dbReference type="Proteomes" id="UP000295325"/>
    </source>
</evidence>
<reference evidence="1 2" key="1">
    <citation type="submission" date="2019-03" db="EMBL/GenBank/DDBJ databases">
        <title>Genomic Encyclopedia of Type Strains, Phase IV (KMG-IV): sequencing the most valuable type-strain genomes for metagenomic binning, comparative biology and taxonomic classification.</title>
        <authorList>
            <person name="Goeker M."/>
        </authorList>
    </citation>
    <scope>NUCLEOTIDE SEQUENCE [LARGE SCALE GENOMIC DNA]</scope>
    <source>
        <strain evidence="1 2">DSM 24455</strain>
    </source>
</reference>
<proteinExistence type="predicted"/>
<keyword evidence="2" id="KW-1185">Reference proteome</keyword>
<dbReference type="RefSeq" id="WP_133628222.1">
    <property type="nucleotide sequence ID" value="NZ_SOAZ01000011.1"/>
</dbReference>
<comment type="caution">
    <text evidence="1">The sequence shown here is derived from an EMBL/GenBank/DDBJ whole genome shotgun (WGS) entry which is preliminary data.</text>
</comment>